<dbReference type="Proteomes" id="UP000613768">
    <property type="component" value="Unassembled WGS sequence"/>
</dbReference>
<organism evidence="12 13">
    <name type="scientific">Pseudomarimonas arenosa</name>
    <dbReference type="NCBI Taxonomy" id="2774145"/>
    <lineage>
        <taxon>Bacteria</taxon>
        <taxon>Pseudomonadati</taxon>
        <taxon>Pseudomonadota</taxon>
        <taxon>Gammaproteobacteria</taxon>
        <taxon>Lysobacterales</taxon>
        <taxon>Lysobacteraceae</taxon>
        <taxon>Pseudomarimonas</taxon>
    </lineage>
</organism>
<evidence type="ECO:0000313" key="13">
    <source>
        <dbReference type="Proteomes" id="UP000613768"/>
    </source>
</evidence>
<evidence type="ECO:0000256" key="5">
    <source>
        <dbReference type="ARBA" id="ARBA00022723"/>
    </source>
</evidence>
<name>A0AAW3ZQ10_9GAMM</name>
<evidence type="ECO:0000256" key="10">
    <source>
        <dbReference type="HAMAP-Rule" id="MF_00575"/>
    </source>
</evidence>
<feature type="domain" description="Calcineurin-like phosphoesterase" evidence="11">
    <location>
        <begin position="8"/>
        <end position="202"/>
    </location>
</feature>
<keyword evidence="13" id="KW-1185">Reference proteome</keyword>
<keyword evidence="1 10" id="KW-1003">Cell membrane</keyword>
<dbReference type="GO" id="GO:0009245">
    <property type="term" value="P:lipid A biosynthetic process"/>
    <property type="evidence" value="ECO:0007669"/>
    <property type="project" value="UniProtKB-UniRule"/>
</dbReference>
<dbReference type="NCBIfam" id="TIGR01854">
    <property type="entry name" value="lipid_A_lpxH"/>
    <property type="match status" value="1"/>
</dbReference>
<comment type="caution">
    <text evidence="12">The sequence shown here is derived from an EMBL/GenBank/DDBJ whole genome shotgun (WGS) entry which is preliminary data.</text>
</comment>
<dbReference type="PANTHER" id="PTHR34990">
    <property type="entry name" value="UDP-2,3-DIACYLGLUCOSAMINE HYDROLASE-RELATED"/>
    <property type="match status" value="1"/>
</dbReference>
<protein>
    <recommendedName>
        <fullName evidence="10">UDP-2,3-diacylglucosamine hydrolase</fullName>
        <ecNumber evidence="10">3.6.1.54</ecNumber>
    </recommendedName>
    <alternativeName>
        <fullName evidence="10">UDP-2,3-diacylglucosamine diphosphatase</fullName>
    </alternativeName>
</protein>
<sequence length="247" mass="27279">MHTASAHFISDLHLDSTDEPRCQILLRYLQGAARNAESLFILGDLFEAYIGDDDDSALLAVVAEHLRALNEAGTRVYLMHGNRDFLIGAEFAERAGARLLPDPSVVRLGGIDTLIAHGDAYCTDDLGYQAIRKQFRDPQWQAGFLGQPLAARRAFAEQARAQSKAHQQGVSMELMDVNPQAIEQALHLYGVGRLIHGHTHRPAEHEVRLSNSQPAERIVLADWRESGECLAVAADGEISRQVLKRQA</sequence>
<keyword evidence="5 10" id="KW-0479">Metal-binding</keyword>
<dbReference type="HAMAP" id="MF_00575">
    <property type="entry name" value="LpxH"/>
    <property type="match status" value="1"/>
</dbReference>
<keyword evidence="7 10" id="KW-0443">Lipid metabolism</keyword>
<dbReference type="EC" id="3.6.1.54" evidence="10"/>
<accession>A0AAW3ZQ10</accession>
<gene>
    <name evidence="10" type="primary">lpxH</name>
    <name evidence="12" type="ORF">IFO71_15725</name>
</gene>
<dbReference type="InterPro" id="IPR004843">
    <property type="entry name" value="Calcineurin-like_PHP"/>
</dbReference>
<keyword evidence="2 10" id="KW-0444">Lipid biosynthesis</keyword>
<evidence type="ECO:0000256" key="8">
    <source>
        <dbReference type="ARBA" id="ARBA00023136"/>
    </source>
</evidence>
<feature type="binding site" evidence="10">
    <location>
        <position position="200"/>
    </location>
    <ligand>
        <name>Mn(2+)</name>
        <dbReference type="ChEBI" id="CHEBI:29035"/>
        <label>1</label>
    </ligand>
</feature>
<dbReference type="RefSeq" id="WP_192030612.1">
    <property type="nucleotide sequence ID" value="NZ_JACYTR010000043.1"/>
</dbReference>
<comment type="function">
    <text evidence="10">Hydrolyzes the pyrophosphate bond of UDP-2,3-diacylglucosamine to yield 2,3-diacylglucosamine 1-phosphate (lipid X) and UMP by catalyzing the attack of water at the alpha-P atom. Involved in the biosynthesis of lipid A, a phosphorylated glycolipid that anchors the lipopolysaccharide to the outer membrane of the cell.</text>
</comment>
<evidence type="ECO:0000256" key="4">
    <source>
        <dbReference type="ARBA" id="ARBA00022556"/>
    </source>
</evidence>
<dbReference type="GO" id="GO:0005737">
    <property type="term" value="C:cytoplasm"/>
    <property type="evidence" value="ECO:0007669"/>
    <property type="project" value="InterPro"/>
</dbReference>
<feature type="binding site" evidence="10">
    <location>
        <position position="44"/>
    </location>
    <ligand>
        <name>Mn(2+)</name>
        <dbReference type="ChEBI" id="CHEBI:29035"/>
        <label>1</label>
    </ligand>
</feature>
<feature type="binding site" evidence="10">
    <location>
        <position position="44"/>
    </location>
    <ligand>
        <name>Mn(2+)</name>
        <dbReference type="ChEBI" id="CHEBI:29035"/>
        <label>2</label>
    </ligand>
</feature>
<feature type="binding site" evidence="10">
    <location>
        <position position="163"/>
    </location>
    <ligand>
        <name>substrate</name>
    </ligand>
</feature>
<dbReference type="Gene3D" id="3.60.21.10">
    <property type="match status" value="1"/>
</dbReference>
<reference evidence="12 13" key="1">
    <citation type="submission" date="2020-09" db="EMBL/GenBank/DDBJ databases">
        <title>Pseudoxanthomonas sp. CAU 1598 isolated from sand of Yaerae Beach.</title>
        <authorList>
            <person name="Kim W."/>
        </authorList>
    </citation>
    <scope>NUCLEOTIDE SEQUENCE [LARGE SCALE GENOMIC DNA]</scope>
    <source>
        <strain evidence="12 13">CAU 1598</strain>
    </source>
</reference>
<evidence type="ECO:0000259" key="11">
    <source>
        <dbReference type="Pfam" id="PF00149"/>
    </source>
</evidence>
<evidence type="ECO:0000256" key="2">
    <source>
        <dbReference type="ARBA" id="ARBA00022516"/>
    </source>
</evidence>
<comment type="caution">
    <text evidence="10">Lacks conserved residue(s) required for the propagation of feature annotation.</text>
</comment>
<keyword evidence="4 10" id="KW-0441">Lipid A biosynthesis</keyword>
<dbReference type="PANTHER" id="PTHR34990:SF1">
    <property type="entry name" value="UDP-2,3-DIACYLGLUCOSAMINE HYDROLASE"/>
    <property type="match status" value="1"/>
</dbReference>
<evidence type="ECO:0000256" key="9">
    <source>
        <dbReference type="ARBA" id="ARBA00023211"/>
    </source>
</evidence>
<dbReference type="NCBIfam" id="NF003743">
    <property type="entry name" value="PRK05340.1"/>
    <property type="match status" value="1"/>
</dbReference>
<evidence type="ECO:0000313" key="12">
    <source>
        <dbReference type="EMBL" id="MBD8527192.1"/>
    </source>
</evidence>
<keyword evidence="9 10" id="KW-0464">Manganese</keyword>
<comment type="similarity">
    <text evidence="10">Belongs to the LpxH family.</text>
</comment>
<dbReference type="GO" id="GO:0030145">
    <property type="term" value="F:manganese ion binding"/>
    <property type="evidence" value="ECO:0007669"/>
    <property type="project" value="UniProtKB-UniRule"/>
</dbReference>
<feature type="binding site" evidence="10">
    <location>
        <position position="13"/>
    </location>
    <ligand>
        <name>Mn(2+)</name>
        <dbReference type="ChEBI" id="CHEBI:29035"/>
        <label>1</label>
    </ligand>
</feature>
<feature type="binding site" evidence="10">
    <location>
        <position position="82"/>
    </location>
    <ligand>
        <name>Mn(2+)</name>
        <dbReference type="ChEBI" id="CHEBI:29035"/>
        <label>2</label>
    </ligand>
</feature>
<dbReference type="Pfam" id="PF00149">
    <property type="entry name" value="Metallophos"/>
    <property type="match status" value="1"/>
</dbReference>
<feature type="binding site" evidence="10">
    <location>
        <begin position="82"/>
        <end position="83"/>
    </location>
    <ligand>
        <name>substrate</name>
    </ligand>
</feature>
<evidence type="ECO:0000256" key="1">
    <source>
        <dbReference type="ARBA" id="ARBA00022475"/>
    </source>
</evidence>
<keyword evidence="6 10" id="KW-0378">Hydrolase</keyword>
<feature type="binding site" evidence="10">
    <location>
        <position position="198"/>
    </location>
    <ligand>
        <name>Mn(2+)</name>
        <dbReference type="ChEBI" id="CHEBI:29035"/>
        <label>2</label>
    </ligand>
</feature>
<dbReference type="InterPro" id="IPR043461">
    <property type="entry name" value="LpxH-like"/>
</dbReference>
<dbReference type="InterPro" id="IPR029052">
    <property type="entry name" value="Metallo-depent_PP-like"/>
</dbReference>
<dbReference type="GO" id="GO:0008758">
    <property type="term" value="F:UDP-2,3-diacylglucosamine hydrolase activity"/>
    <property type="evidence" value="ECO:0007669"/>
    <property type="project" value="UniProtKB-UniRule"/>
</dbReference>
<feature type="binding site" evidence="10">
    <location>
        <position position="117"/>
    </location>
    <ligand>
        <name>Mn(2+)</name>
        <dbReference type="ChEBI" id="CHEBI:29035"/>
        <label>2</label>
    </ligand>
</feature>
<feature type="binding site" evidence="10">
    <location>
        <position position="11"/>
    </location>
    <ligand>
        <name>Mn(2+)</name>
        <dbReference type="ChEBI" id="CHEBI:29035"/>
        <label>1</label>
    </ligand>
</feature>
<evidence type="ECO:0000256" key="3">
    <source>
        <dbReference type="ARBA" id="ARBA00022519"/>
    </source>
</evidence>
<keyword evidence="3 10" id="KW-0997">Cell inner membrane</keyword>
<keyword evidence="8 10" id="KW-0472">Membrane</keyword>
<dbReference type="SUPFAM" id="SSF56300">
    <property type="entry name" value="Metallo-dependent phosphatases"/>
    <property type="match status" value="1"/>
</dbReference>
<evidence type="ECO:0000256" key="6">
    <source>
        <dbReference type="ARBA" id="ARBA00022801"/>
    </source>
</evidence>
<comment type="subcellular location">
    <subcellularLocation>
        <location evidence="10">Cell inner membrane</location>
        <topology evidence="10">Peripheral membrane protein</topology>
        <orientation evidence="10">Cytoplasmic side</orientation>
    </subcellularLocation>
</comment>
<comment type="cofactor">
    <cofactor evidence="10">
        <name>Mn(2+)</name>
        <dbReference type="ChEBI" id="CHEBI:29035"/>
    </cofactor>
    <text evidence="10">Binds 2 Mn(2+) ions per subunit in a binuclear metal center.</text>
</comment>
<dbReference type="AlphaFoldDB" id="A0AAW3ZQ10"/>
<proteinExistence type="inferred from homology"/>
<feature type="binding site" evidence="10">
    <location>
        <position position="167"/>
    </location>
    <ligand>
        <name>substrate</name>
    </ligand>
</feature>
<dbReference type="InterPro" id="IPR010138">
    <property type="entry name" value="UDP-diacylglucosamine_Hdrlase"/>
</dbReference>
<comment type="catalytic activity">
    <reaction evidence="10">
        <text>UDP-2-N,3-O-bis[(3R)-3-hydroxytetradecanoyl]-alpha-D-glucosamine + H2O = 2-N,3-O-bis[(3R)-3-hydroxytetradecanoyl]-alpha-D-glucosaminyl 1-phosphate + UMP + 2 H(+)</text>
        <dbReference type="Rhea" id="RHEA:25213"/>
        <dbReference type="ChEBI" id="CHEBI:15377"/>
        <dbReference type="ChEBI" id="CHEBI:15378"/>
        <dbReference type="ChEBI" id="CHEBI:57865"/>
        <dbReference type="ChEBI" id="CHEBI:57957"/>
        <dbReference type="ChEBI" id="CHEBI:78847"/>
        <dbReference type="EC" id="3.6.1.54"/>
    </reaction>
</comment>
<dbReference type="CDD" id="cd07398">
    <property type="entry name" value="MPP_YbbF-LpxH"/>
    <property type="match status" value="1"/>
</dbReference>
<evidence type="ECO:0000256" key="7">
    <source>
        <dbReference type="ARBA" id="ARBA00023098"/>
    </source>
</evidence>
<comment type="pathway">
    <text evidence="10">Glycolipid biosynthesis; lipid IV(A) biosynthesis; lipid IV(A) from (3R)-3-hydroxytetradecanoyl-[acyl-carrier-protein] and UDP-N-acetyl-alpha-D-glucosamine: step 4/6.</text>
</comment>
<feature type="binding site" evidence="10">
    <location>
        <position position="198"/>
    </location>
    <ligand>
        <name>substrate</name>
    </ligand>
</feature>
<feature type="binding site" evidence="10">
    <location>
        <position position="125"/>
    </location>
    <ligand>
        <name>substrate</name>
    </ligand>
</feature>
<dbReference type="EMBL" id="JACYTR010000043">
    <property type="protein sequence ID" value="MBD8527192.1"/>
    <property type="molecule type" value="Genomic_DNA"/>
</dbReference>
<dbReference type="GO" id="GO:0019897">
    <property type="term" value="C:extrinsic component of plasma membrane"/>
    <property type="evidence" value="ECO:0007669"/>
    <property type="project" value="UniProtKB-UniRule"/>
</dbReference>